<keyword evidence="12" id="KW-0418">Kinase</keyword>
<keyword evidence="13" id="KW-0067">ATP-binding</keyword>
<keyword evidence="10" id="KW-0808">Transferase</keyword>
<evidence type="ECO:0000256" key="17">
    <source>
        <dbReference type="ARBA" id="ARBA00048679"/>
    </source>
</evidence>
<evidence type="ECO:0000256" key="11">
    <source>
        <dbReference type="ARBA" id="ARBA00022741"/>
    </source>
</evidence>
<dbReference type="GO" id="GO:0004674">
    <property type="term" value="F:protein serine/threonine kinase activity"/>
    <property type="evidence" value="ECO:0007669"/>
    <property type="project" value="UniProtKB-KW"/>
</dbReference>
<dbReference type="CDD" id="cd14033">
    <property type="entry name" value="STKc_WNK4"/>
    <property type="match status" value="1"/>
</dbReference>
<dbReference type="Proteomes" id="UP000694400">
    <property type="component" value="Chromosome 25"/>
</dbReference>
<evidence type="ECO:0000256" key="1">
    <source>
        <dbReference type="ARBA" id="ARBA00001946"/>
    </source>
</evidence>
<keyword evidence="11" id="KW-0547">Nucleotide-binding</keyword>
<dbReference type="Pfam" id="PF24889">
    <property type="entry name" value="CCTL2_WNK"/>
    <property type="match status" value="1"/>
</dbReference>
<evidence type="ECO:0000256" key="8">
    <source>
        <dbReference type="ARBA" id="ARBA00022527"/>
    </source>
</evidence>
<dbReference type="InterPro" id="IPR050588">
    <property type="entry name" value="WNK_Ser-Thr_kinase"/>
</dbReference>
<dbReference type="PROSITE" id="PS00108">
    <property type="entry name" value="PROTEIN_KINASE_ST"/>
    <property type="match status" value="1"/>
</dbReference>
<dbReference type="PANTHER" id="PTHR13902">
    <property type="entry name" value="SERINE/THREONINE-PROTEIN KINASE WNK WITH NO LYSINE -RELATED"/>
    <property type="match status" value="1"/>
</dbReference>
<dbReference type="EC" id="2.7.11.1" evidence="4"/>
<feature type="compositionally biased region" description="Low complexity" evidence="21">
    <location>
        <begin position="998"/>
        <end position="1013"/>
    </location>
</feature>
<evidence type="ECO:0000256" key="2">
    <source>
        <dbReference type="ARBA" id="ARBA00004435"/>
    </source>
</evidence>
<dbReference type="Ensembl" id="ENSAPLT00020009727.1">
    <property type="protein sequence ID" value="ENSAPLP00020009044.1"/>
    <property type="gene ID" value="ENSAPLG00020006661.1"/>
</dbReference>
<reference evidence="23" key="1">
    <citation type="submission" date="2019-08" db="EMBL/GenBank/DDBJ databases">
        <title>Three high-quality genomes provides insights into domestication of ducks.</title>
        <authorList>
            <person name="Hou Z.C."/>
            <person name="Zhu F."/>
            <person name="Yin Z.T."/>
            <person name="Zhang F."/>
        </authorList>
    </citation>
    <scope>NUCLEOTIDE SEQUENCE [LARGE SCALE GENOMIC DNA]</scope>
</reference>
<keyword evidence="6" id="KW-0963">Cytoplasm</keyword>
<keyword evidence="15" id="KW-0965">Cell junction</keyword>
<feature type="compositionally biased region" description="Polar residues" evidence="21">
    <location>
        <begin position="1139"/>
        <end position="1150"/>
    </location>
</feature>
<dbReference type="InterPro" id="IPR011009">
    <property type="entry name" value="Kinase-like_dom_sf"/>
</dbReference>
<keyword evidence="14" id="KW-0832">Ubl conjugation</keyword>
<evidence type="ECO:0000256" key="19">
    <source>
        <dbReference type="ARBA" id="ARBA00080936"/>
    </source>
</evidence>
<dbReference type="SUPFAM" id="SSF56112">
    <property type="entry name" value="Protein kinase-like (PK-like)"/>
    <property type="match status" value="1"/>
</dbReference>
<evidence type="ECO:0000313" key="24">
    <source>
        <dbReference type="Proteomes" id="UP000694400"/>
    </source>
</evidence>
<feature type="compositionally biased region" description="Basic residues" evidence="21">
    <location>
        <begin position="40"/>
        <end position="49"/>
    </location>
</feature>
<feature type="region of interest" description="Disordered" evidence="21">
    <location>
        <begin position="1"/>
        <end position="114"/>
    </location>
</feature>
<dbReference type="Gene3D" id="3.30.200.20">
    <property type="entry name" value="Phosphorylase Kinase, domain 1"/>
    <property type="match status" value="1"/>
</dbReference>
<reference evidence="23" key="3">
    <citation type="submission" date="2025-09" db="UniProtKB">
        <authorList>
            <consortium name="Ensembl"/>
        </authorList>
    </citation>
    <scope>IDENTIFICATION</scope>
</reference>
<dbReference type="InterPro" id="IPR024678">
    <property type="entry name" value="Kinase_OSR1/WNK_CCT"/>
</dbReference>
<dbReference type="PROSITE" id="PS50011">
    <property type="entry name" value="PROTEIN_KINASE_DOM"/>
    <property type="match status" value="1"/>
</dbReference>
<evidence type="ECO:0000256" key="4">
    <source>
        <dbReference type="ARBA" id="ARBA00012513"/>
    </source>
</evidence>
<keyword evidence="7" id="KW-1017">Isopeptide bond</keyword>
<dbReference type="AlphaFoldDB" id="A0A8B9SNT6"/>
<feature type="region of interest" description="Disordered" evidence="21">
    <location>
        <begin position="473"/>
        <end position="512"/>
    </location>
</feature>
<feature type="region of interest" description="Disordered" evidence="21">
    <location>
        <begin position="1133"/>
        <end position="1178"/>
    </location>
</feature>
<evidence type="ECO:0000256" key="3">
    <source>
        <dbReference type="ARBA" id="ARBA00004496"/>
    </source>
</evidence>
<feature type="compositionally biased region" description="Polar residues" evidence="21">
    <location>
        <begin position="1164"/>
        <end position="1176"/>
    </location>
</feature>
<protein>
    <recommendedName>
        <fullName evidence="18">Serine/threonine-protein kinase WNK4</fullName>
        <ecNumber evidence="4">2.7.11.1</ecNumber>
    </recommendedName>
    <alternativeName>
        <fullName evidence="19">Protein kinase lysine-deficient 4</fullName>
    </alternativeName>
    <alternativeName>
        <fullName evidence="20">Protein kinase with no lysine 4</fullName>
    </alternativeName>
</protein>
<evidence type="ECO:0000256" key="20">
    <source>
        <dbReference type="ARBA" id="ARBA00083535"/>
    </source>
</evidence>
<feature type="region of interest" description="Disordered" evidence="21">
    <location>
        <begin position="548"/>
        <end position="569"/>
    </location>
</feature>
<feature type="domain" description="Protein kinase" evidence="22">
    <location>
        <begin position="120"/>
        <end position="378"/>
    </location>
</feature>
<feature type="compositionally biased region" description="Low complexity" evidence="21">
    <location>
        <begin position="964"/>
        <end position="975"/>
    </location>
</feature>
<dbReference type="Pfam" id="PF00069">
    <property type="entry name" value="Pkinase"/>
    <property type="match status" value="1"/>
</dbReference>
<feature type="compositionally biased region" description="Pro residues" evidence="21">
    <location>
        <begin position="74"/>
        <end position="92"/>
    </location>
</feature>
<evidence type="ECO:0000256" key="14">
    <source>
        <dbReference type="ARBA" id="ARBA00022843"/>
    </source>
</evidence>
<dbReference type="FunFam" id="3.30.200.20:FF:000494">
    <property type="entry name" value="serine/threonine-protein kinase WNK2 isoform X2"/>
    <property type="match status" value="1"/>
</dbReference>
<comment type="cofactor">
    <cofactor evidence="1">
        <name>Mg(2+)</name>
        <dbReference type="ChEBI" id="CHEBI:18420"/>
    </cofactor>
</comment>
<organism evidence="23 24">
    <name type="scientific">Anas platyrhynchos</name>
    <name type="common">Mallard</name>
    <name type="synonym">Anas boschas</name>
    <dbReference type="NCBI Taxonomy" id="8839"/>
    <lineage>
        <taxon>Eukaryota</taxon>
        <taxon>Metazoa</taxon>
        <taxon>Chordata</taxon>
        <taxon>Craniata</taxon>
        <taxon>Vertebrata</taxon>
        <taxon>Euteleostomi</taxon>
        <taxon>Archelosauria</taxon>
        <taxon>Archosauria</taxon>
        <taxon>Dinosauria</taxon>
        <taxon>Saurischia</taxon>
        <taxon>Theropoda</taxon>
        <taxon>Coelurosauria</taxon>
        <taxon>Aves</taxon>
        <taxon>Neognathae</taxon>
        <taxon>Galloanserae</taxon>
        <taxon>Anseriformes</taxon>
        <taxon>Anatidae</taxon>
        <taxon>Anatinae</taxon>
        <taxon>Anas</taxon>
    </lineage>
</organism>
<evidence type="ECO:0000313" key="23">
    <source>
        <dbReference type="Ensembl" id="ENSAPLP00020009044.1"/>
    </source>
</evidence>
<evidence type="ECO:0000256" key="15">
    <source>
        <dbReference type="ARBA" id="ARBA00022949"/>
    </source>
</evidence>
<dbReference type="Gene3D" id="3.10.20.90">
    <property type="entry name" value="Phosphatidylinositol 3-kinase Catalytic Subunit, Chain A, domain 1"/>
    <property type="match status" value="2"/>
</dbReference>
<dbReference type="GO" id="GO:0005737">
    <property type="term" value="C:cytoplasm"/>
    <property type="evidence" value="ECO:0007669"/>
    <property type="project" value="UniProtKB-SubCell"/>
</dbReference>
<keyword evidence="8" id="KW-0723">Serine/threonine-protein kinase</keyword>
<comment type="subcellular location">
    <subcellularLocation>
        <location evidence="2">Cell junction</location>
        <location evidence="2">Tight junction</location>
    </subcellularLocation>
    <subcellularLocation>
        <location evidence="3">Cytoplasm</location>
    </subcellularLocation>
</comment>
<keyword evidence="5" id="KW-0796">Tight junction</keyword>
<comment type="catalytic activity">
    <reaction evidence="17">
        <text>L-seryl-[protein] + ATP = O-phospho-L-seryl-[protein] + ADP + H(+)</text>
        <dbReference type="Rhea" id="RHEA:17989"/>
        <dbReference type="Rhea" id="RHEA-COMP:9863"/>
        <dbReference type="Rhea" id="RHEA-COMP:11604"/>
        <dbReference type="ChEBI" id="CHEBI:15378"/>
        <dbReference type="ChEBI" id="CHEBI:29999"/>
        <dbReference type="ChEBI" id="CHEBI:30616"/>
        <dbReference type="ChEBI" id="CHEBI:83421"/>
        <dbReference type="ChEBI" id="CHEBI:456216"/>
        <dbReference type="EC" id="2.7.11.1"/>
    </reaction>
</comment>
<reference evidence="23" key="2">
    <citation type="submission" date="2025-08" db="UniProtKB">
        <authorList>
            <consortium name="Ensembl"/>
        </authorList>
    </citation>
    <scope>IDENTIFICATION</scope>
</reference>
<evidence type="ECO:0000256" key="5">
    <source>
        <dbReference type="ARBA" id="ARBA00022427"/>
    </source>
</evidence>
<dbReference type="Pfam" id="PF12202">
    <property type="entry name" value="OSR1_C"/>
    <property type="match status" value="1"/>
</dbReference>
<dbReference type="FunFam" id="3.10.20.90:FF:000127">
    <property type="entry name" value="serine/threonine-protein kinase WNK4 isoform X1"/>
    <property type="match status" value="1"/>
</dbReference>
<dbReference type="GO" id="GO:0005524">
    <property type="term" value="F:ATP binding"/>
    <property type="evidence" value="ECO:0007669"/>
    <property type="project" value="UniProtKB-KW"/>
</dbReference>
<evidence type="ECO:0000259" key="22">
    <source>
        <dbReference type="PROSITE" id="PS50011"/>
    </source>
</evidence>
<evidence type="ECO:0000256" key="10">
    <source>
        <dbReference type="ARBA" id="ARBA00022679"/>
    </source>
</evidence>
<keyword evidence="9" id="KW-0597">Phosphoprotein</keyword>
<feature type="region of interest" description="Disordered" evidence="21">
    <location>
        <begin position="964"/>
        <end position="1051"/>
    </location>
</feature>
<evidence type="ECO:0000256" key="7">
    <source>
        <dbReference type="ARBA" id="ARBA00022499"/>
    </source>
</evidence>
<name>A0A8B9SNT6_ANAPL</name>
<dbReference type="GO" id="GO:0005923">
    <property type="term" value="C:bicellular tight junction"/>
    <property type="evidence" value="ECO:0007669"/>
    <property type="project" value="UniProtKB-SubCell"/>
</dbReference>
<feature type="compositionally biased region" description="Pro residues" evidence="21">
    <location>
        <begin position="824"/>
        <end position="857"/>
    </location>
</feature>
<comment type="catalytic activity">
    <reaction evidence="16">
        <text>L-threonyl-[protein] + ATP = O-phospho-L-threonyl-[protein] + ADP + H(+)</text>
        <dbReference type="Rhea" id="RHEA:46608"/>
        <dbReference type="Rhea" id="RHEA-COMP:11060"/>
        <dbReference type="Rhea" id="RHEA-COMP:11605"/>
        <dbReference type="ChEBI" id="CHEBI:15378"/>
        <dbReference type="ChEBI" id="CHEBI:30013"/>
        <dbReference type="ChEBI" id="CHEBI:30616"/>
        <dbReference type="ChEBI" id="CHEBI:61977"/>
        <dbReference type="ChEBI" id="CHEBI:456216"/>
        <dbReference type="EC" id="2.7.11.1"/>
    </reaction>
</comment>
<evidence type="ECO:0000256" key="9">
    <source>
        <dbReference type="ARBA" id="ARBA00022553"/>
    </source>
</evidence>
<dbReference type="InterPro" id="IPR000719">
    <property type="entry name" value="Prot_kinase_dom"/>
</dbReference>
<proteinExistence type="predicted"/>
<evidence type="ECO:0000256" key="16">
    <source>
        <dbReference type="ARBA" id="ARBA00047899"/>
    </source>
</evidence>
<evidence type="ECO:0000256" key="13">
    <source>
        <dbReference type="ARBA" id="ARBA00022840"/>
    </source>
</evidence>
<dbReference type="InterPro" id="IPR008271">
    <property type="entry name" value="Ser/Thr_kinase_AS"/>
</dbReference>
<feature type="region of interest" description="Disordered" evidence="21">
    <location>
        <begin position="709"/>
        <end position="762"/>
    </location>
</feature>
<evidence type="ECO:0000256" key="18">
    <source>
        <dbReference type="ARBA" id="ARBA00071798"/>
    </source>
</evidence>
<dbReference type="Gene3D" id="1.10.510.10">
    <property type="entry name" value="Transferase(Phosphotransferase) domain 1"/>
    <property type="match status" value="1"/>
</dbReference>
<feature type="compositionally biased region" description="Low complexity" evidence="21">
    <location>
        <begin position="1"/>
        <end position="11"/>
    </location>
</feature>
<dbReference type="InterPro" id="IPR056865">
    <property type="entry name" value="CCTL2_WNK"/>
</dbReference>
<evidence type="ECO:0000256" key="6">
    <source>
        <dbReference type="ARBA" id="ARBA00022490"/>
    </source>
</evidence>
<evidence type="ECO:0000256" key="12">
    <source>
        <dbReference type="ARBA" id="ARBA00022777"/>
    </source>
</evidence>
<accession>A0A8B9SNT6</accession>
<sequence>MPAAEPEPTATGAMSQPEAERVGGGGGGGSAVEPGPPGRAPHRNRGRRPSGRDPRRASSRFNRRSSVELELLGYPPPTGGSPPSPPPPPPGAAGPREPEETESEEVETRAVATSPDGRFLKFDIEIGRGSFKTVYKGLDTETTVEVAWCELQTRKLSKTERQRFSEEVEMLKGLQHPNIVRFYDSWKSSVKGQICIVLVTELMTSGTLKTYLKRFKEMKLKVLQRWSRQILKGLHFLHTRSPPIIHRDLKCDNIFITGPTGSVKIGDLGLATLKRASFAKSVIGTPEFMAPEMYEEKYDEAVDVYAFGMCMLEMATSEYPYSECQNAAQIYRKVTSGLKPSSFYKVKVPELKEIIEGCIRMDKDERYTIQDLLEHSFFQEDTGVHVELAEEDDGVKSGLKLWLRMDDTKKLHGKYKDNNAIEFLFELYKDVAEEVAQEMVILGFVCEADYKLVAKAVRDRVVAIKRKREKLKRARDAVPPRCHRVSPCPTPATPGSGDSVFGSAFPPEPEEPEADQHFVYRHTSYSSATSDCETDGYLSSSGFLDSPDLSHRSASAGTPTSPPPARPSIAVQLPTERLPPASGFSSPVDSYASDVASGMSDGYEGLSAGERSSKLPAKRAAGKLLRRRARSRLRITNISDKNDRVVECQLQTYNNKMVTFKFDLDGDNPEEIAAVMVHNEFILKSEQDGFIHRIRDIIHRVETLLRKDGRGTAELPENPEAEGGSSRPVSTRPRDPPAGDPGDTEHSSGGSSPWSRRHPKHEGSCRCCRAPLQVLHPSICPSVRPSIPAADAPFSVSLPPAGSVQTWPLLSTAPSWPTAAPLFPQTPPPSTPGAPPVPPALPPALPLSPVPSSPVSPPVTSGPWSPTTPLLSLANVFSLAVMSVAHTLLPAISSIAPSGGHLYPPLLPRPQNLVLGPPRFVYPDPTSMAKPPPARSGALGAALLLPPPAEAKPQILGRFQVTPSKEPAAASPAPGSGEGEEHGPELAASGSPLPPAPGTGSSSSSSSSSSESEAVVQDPEVEEAQPGEGTVVAAAESEREGAGEEGAEGAPQAVLSQVWLSYSRSLSYVSSDDTESEDEEIWEELQSLRQKHLAEVQLLQSSQKKEIEELYLRMGKQPPLGIVSPAAMLSSRQRRLSKGSFNPSRRNSLQRLELGQPQGIMRRNSLSGSSTGSQEQRVSKGVTFADDFGRMVRGGGLILLPITPPRSAPSTPPAH</sequence>
<evidence type="ECO:0000256" key="21">
    <source>
        <dbReference type="SAM" id="MobiDB-lite"/>
    </source>
</evidence>
<dbReference type="SMART" id="SM00220">
    <property type="entry name" value="S_TKc"/>
    <property type="match status" value="1"/>
</dbReference>
<dbReference type="FunFam" id="1.10.510.10:FF:000006">
    <property type="entry name" value="Serine/threonine-protein kinase WNK1 isoform 2"/>
    <property type="match status" value="1"/>
</dbReference>
<feature type="region of interest" description="Disordered" evidence="21">
    <location>
        <begin position="818"/>
        <end position="861"/>
    </location>
</feature>
<dbReference type="FunFam" id="3.10.20.90:FF:000007">
    <property type="entry name" value="Serine/threonine-protein kinase WNK1 isoform 1"/>
    <property type="match status" value="1"/>
</dbReference>